<accession>T0K0H2</accession>
<gene>
    <name evidence="1" type="ORF">CGLO_14689</name>
</gene>
<proteinExistence type="predicted"/>
<protein>
    <submittedName>
        <fullName evidence="1">Uncharacterized protein</fullName>
    </submittedName>
</protein>
<organism evidence="1 2">
    <name type="scientific">Colletotrichum gloeosporioides (strain Cg-14)</name>
    <name type="common">Anthracnose fungus</name>
    <name type="synonym">Glomerella cingulata</name>
    <dbReference type="NCBI Taxonomy" id="1237896"/>
    <lineage>
        <taxon>Eukaryota</taxon>
        <taxon>Fungi</taxon>
        <taxon>Dikarya</taxon>
        <taxon>Ascomycota</taxon>
        <taxon>Pezizomycotina</taxon>
        <taxon>Sordariomycetes</taxon>
        <taxon>Hypocreomycetidae</taxon>
        <taxon>Glomerellales</taxon>
        <taxon>Glomerellaceae</taxon>
        <taxon>Colletotrichum</taxon>
        <taxon>Colletotrichum gloeosporioides species complex</taxon>
    </lineage>
</organism>
<name>T0K0H2_COLGC</name>
<dbReference type="EMBL" id="AMYD01003473">
    <property type="protein sequence ID" value="EQB46273.1"/>
    <property type="molecule type" value="Genomic_DNA"/>
</dbReference>
<evidence type="ECO:0000313" key="1">
    <source>
        <dbReference type="EMBL" id="EQB46273.1"/>
    </source>
</evidence>
<reference evidence="2" key="1">
    <citation type="journal article" date="2013" name="Mol. Plant Microbe Interact.">
        <title>Global aspects of pacC regulation of pathogenicity genes in Colletotrichum gloeosporioides as revealed by transcriptome analysis.</title>
        <authorList>
            <person name="Alkan N."/>
            <person name="Meng X."/>
            <person name="Friedlander G."/>
            <person name="Reuveni E."/>
            <person name="Sukno S."/>
            <person name="Sherman A."/>
            <person name="Thon M."/>
            <person name="Fluhr R."/>
            <person name="Prusky D."/>
        </authorList>
    </citation>
    <scope>NUCLEOTIDE SEQUENCE [LARGE SCALE GENOMIC DNA]</scope>
    <source>
        <strain evidence="2">Cg-14</strain>
    </source>
</reference>
<dbReference type="Proteomes" id="UP000015530">
    <property type="component" value="Unassembled WGS sequence"/>
</dbReference>
<sequence length="15" mass="1699">MSTLNAWKLGIKLSH</sequence>
<evidence type="ECO:0000313" key="2">
    <source>
        <dbReference type="Proteomes" id="UP000015530"/>
    </source>
</evidence>
<dbReference type="HOGENOM" id="CLU_3434138_0_0_1"/>
<comment type="caution">
    <text evidence="1">The sequence shown here is derived from an EMBL/GenBank/DDBJ whole genome shotgun (WGS) entry which is preliminary data.</text>
</comment>